<sequence>MLAKIIILISLLQITVLAEEKPFLDLKKVIRGALDVVAAVPTSPTANYDFGDASKLTAPNGIQGIDPVFSEKLSRLFHIPPDFVHRLAAQAGFIDYEPTTAKPFSNYWFKSKPHVPYVSPEYSTGSAFIQEDPLIASNSANDLSAIAPQQGQQASILQSQQQAIIFQPVIKDGHLYYQPFGVLPQGGQPKMIIYGGRLYMATPLQSGTHSQVSLHRTIYFPIFFLSKVNIFYFHHNTINIKEVTEGDGTAMQNSREMSDKNKKDEKASNVSNESNEEMHYHRIYAQHMKAVEDAQIQANKLQQVIAPDTSSIKILGIESKARTSSPYRKVYKKEYEIYDAPHQFNLKEKPEEVNTNLTQGNMSENGKPKVMNIEVTTSVVPHKQPVETVKDFATETEISNSPFYQLSFNESFKQSEKTDNIATDRIVIEENEEQTVITTSTQQTAKFLTETLSPEKISFNENTEFMGKNQKMHRILALRRKMAADRKKFAERKRLLSSMKRKVNKEEDMDREIFRRHCSNIRSLAQQFGFNSVKQYVMSNCVFIENYYPEFKCEEAEDSVEKCERLS</sequence>
<keyword evidence="4" id="KW-1185">Reference proteome</keyword>
<evidence type="ECO:0000313" key="5">
    <source>
        <dbReference type="WBParaSite" id="EEL_0001034301-mRNA-1"/>
    </source>
</evidence>
<feature type="domain" description="aECM cysteine-cradle" evidence="3">
    <location>
        <begin position="515"/>
        <end position="565"/>
    </location>
</feature>
<evidence type="ECO:0000256" key="2">
    <source>
        <dbReference type="SAM" id="SignalP"/>
    </source>
</evidence>
<feature type="region of interest" description="Disordered" evidence="1">
    <location>
        <begin position="249"/>
        <end position="276"/>
    </location>
</feature>
<dbReference type="InterPro" id="IPR055352">
    <property type="entry name" value="CCD_aECM"/>
</dbReference>
<keyword evidence="2" id="KW-0732">Signal</keyword>
<proteinExistence type="predicted"/>
<feature type="signal peptide" evidence="2">
    <location>
        <begin position="1"/>
        <end position="18"/>
    </location>
</feature>
<dbReference type="Proteomes" id="UP000050640">
    <property type="component" value="Unplaced"/>
</dbReference>
<dbReference type="STRING" id="1147741.A0A0R3S6C1"/>
<reference evidence="5" key="1">
    <citation type="submission" date="2017-02" db="UniProtKB">
        <authorList>
            <consortium name="WormBaseParasite"/>
        </authorList>
    </citation>
    <scope>IDENTIFICATION</scope>
</reference>
<feature type="chain" id="PRO_5006448057" evidence="2">
    <location>
        <begin position="19"/>
        <end position="567"/>
    </location>
</feature>
<accession>A0A0R3S6C1</accession>
<name>A0A0R3S6C1_9BILA</name>
<dbReference type="AlphaFoldDB" id="A0A0R3S6C1"/>
<organism evidence="4 5">
    <name type="scientific">Elaeophora elaphi</name>
    <dbReference type="NCBI Taxonomy" id="1147741"/>
    <lineage>
        <taxon>Eukaryota</taxon>
        <taxon>Metazoa</taxon>
        <taxon>Ecdysozoa</taxon>
        <taxon>Nematoda</taxon>
        <taxon>Chromadorea</taxon>
        <taxon>Rhabditida</taxon>
        <taxon>Spirurina</taxon>
        <taxon>Spiruromorpha</taxon>
        <taxon>Filarioidea</taxon>
        <taxon>Onchocercidae</taxon>
        <taxon>Elaeophora</taxon>
    </lineage>
</organism>
<evidence type="ECO:0000256" key="1">
    <source>
        <dbReference type="SAM" id="MobiDB-lite"/>
    </source>
</evidence>
<dbReference type="Pfam" id="PF23626">
    <property type="entry name" value="CCD_aECM"/>
    <property type="match status" value="1"/>
</dbReference>
<feature type="compositionally biased region" description="Basic and acidic residues" evidence="1">
    <location>
        <begin position="256"/>
        <end position="267"/>
    </location>
</feature>
<evidence type="ECO:0000313" key="4">
    <source>
        <dbReference type="Proteomes" id="UP000050640"/>
    </source>
</evidence>
<dbReference type="WBParaSite" id="EEL_0001034301-mRNA-1">
    <property type="protein sequence ID" value="EEL_0001034301-mRNA-1"/>
    <property type="gene ID" value="EEL_0001034301"/>
</dbReference>
<protein>
    <submittedName>
        <fullName evidence="5">BZIP domain-containing protein</fullName>
    </submittedName>
</protein>
<evidence type="ECO:0000259" key="3">
    <source>
        <dbReference type="Pfam" id="PF23626"/>
    </source>
</evidence>